<reference evidence="1 2" key="1">
    <citation type="submission" date="2019-03" db="EMBL/GenBank/DDBJ databases">
        <title>Genomic Encyclopedia of Type Strains, Phase IV (KMG-IV): sequencing the most valuable type-strain genomes for metagenomic binning, comparative biology and taxonomic classification.</title>
        <authorList>
            <person name="Goeker M."/>
        </authorList>
    </citation>
    <scope>NUCLEOTIDE SEQUENCE [LARGE SCALE GENOMIC DNA]</scope>
    <source>
        <strain evidence="1 2">DSM 103792</strain>
    </source>
</reference>
<dbReference type="RefSeq" id="WP_133592848.1">
    <property type="nucleotide sequence ID" value="NZ_CP037953.1"/>
</dbReference>
<keyword evidence="2" id="KW-1185">Reference proteome</keyword>
<comment type="caution">
    <text evidence="1">The sequence shown here is derived from an EMBL/GenBank/DDBJ whole genome shotgun (WGS) entry which is preliminary data.</text>
</comment>
<protein>
    <recommendedName>
        <fullName evidence="3">Tellurite resistance protein TerB</fullName>
    </recommendedName>
</protein>
<proteinExistence type="predicted"/>
<gene>
    <name evidence="1" type="ORF">EV696_12126</name>
</gene>
<name>A0A4R6UGE1_9GAMM</name>
<dbReference type="AlphaFoldDB" id="A0A4R6UGE1"/>
<evidence type="ECO:0008006" key="3">
    <source>
        <dbReference type="Google" id="ProtNLM"/>
    </source>
</evidence>
<sequence>MEKEKRDYLELTYRSINCFANDGKLDVHELDRLIAIAMKDGVIDANEKRVLENIIGRLTPSELSAEMSQKVNALRAQMS</sequence>
<dbReference type="EMBL" id="SNYM01000021">
    <property type="protein sequence ID" value="TDQ45066.1"/>
    <property type="molecule type" value="Genomic_DNA"/>
</dbReference>
<evidence type="ECO:0000313" key="1">
    <source>
        <dbReference type="EMBL" id="TDQ45066.1"/>
    </source>
</evidence>
<accession>A0A4R6UGE1</accession>
<dbReference type="OrthoDB" id="6025350at2"/>
<organism evidence="1 2">
    <name type="scientific">Permianibacter aggregans</name>
    <dbReference type="NCBI Taxonomy" id="1510150"/>
    <lineage>
        <taxon>Bacteria</taxon>
        <taxon>Pseudomonadati</taxon>
        <taxon>Pseudomonadota</taxon>
        <taxon>Gammaproteobacteria</taxon>
        <taxon>Pseudomonadales</taxon>
        <taxon>Pseudomonadaceae</taxon>
        <taxon>Permianibacter</taxon>
    </lineage>
</organism>
<dbReference type="Proteomes" id="UP000295375">
    <property type="component" value="Unassembled WGS sequence"/>
</dbReference>
<evidence type="ECO:0000313" key="2">
    <source>
        <dbReference type="Proteomes" id="UP000295375"/>
    </source>
</evidence>